<evidence type="ECO:0000313" key="5">
    <source>
        <dbReference type="EMBL" id="KAH7124239.1"/>
    </source>
</evidence>
<feature type="domain" description="Beta-lactamase-related" evidence="4">
    <location>
        <begin position="32"/>
        <end position="379"/>
    </location>
</feature>
<evidence type="ECO:0000256" key="2">
    <source>
        <dbReference type="ARBA" id="ARBA00022801"/>
    </source>
</evidence>
<feature type="region of interest" description="Disordered" evidence="3">
    <location>
        <begin position="1"/>
        <end position="23"/>
    </location>
</feature>
<protein>
    <submittedName>
        <fullName evidence="5">Beta-lactamase family protein</fullName>
    </submittedName>
</protein>
<dbReference type="GO" id="GO:0016787">
    <property type="term" value="F:hydrolase activity"/>
    <property type="evidence" value="ECO:0007669"/>
    <property type="project" value="UniProtKB-KW"/>
</dbReference>
<evidence type="ECO:0000256" key="1">
    <source>
        <dbReference type="ARBA" id="ARBA00009009"/>
    </source>
</evidence>
<proteinExistence type="inferred from homology"/>
<keyword evidence="2" id="KW-0378">Hydrolase</keyword>
<dbReference type="PANTHER" id="PTHR43283:SF17">
    <property type="entry name" value="(LOVD), PUTATIVE (AFU_ORTHOLOGUE AFUA_5G00920)-RELATED"/>
    <property type="match status" value="1"/>
</dbReference>
<evidence type="ECO:0000256" key="3">
    <source>
        <dbReference type="SAM" id="MobiDB-lite"/>
    </source>
</evidence>
<name>A0A9P9DR21_9HYPO</name>
<comment type="similarity">
    <text evidence="1">Belongs to the class-A beta-lactamase family.</text>
</comment>
<dbReference type="AlphaFoldDB" id="A0A9P9DR21"/>
<dbReference type="InterPro" id="IPR012338">
    <property type="entry name" value="Beta-lactam/transpept-like"/>
</dbReference>
<dbReference type="EMBL" id="JAGMUV010000022">
    <property type="protein sequence ID" value="KAH7124239.1"/>
    <property type="molecule type" value="Genomic_DNA"/>
</dbReference>
<dbReference type="SUPFAM" id="SSF56601">
    <property type="entry name" value="beta-lactamase/transpeptidase-like"/>
    <property type="match status" value="1"/>
</dbReference>
<dbReference type="Proteomes" id="UP000738349">
    <property type="component" value="Unassembled WGS sequence"/>
</dbReference>
<dbReference type="PANTHER" id="PTHR43283">
    <property type="entry name" value="BETA-LACTAMASE-RELATED"/>
    <property type="match status" value="1"/>
</dbReference>
<keyword evidence="6" id="KW-1185">Reference proteome</keyword>
<evidence type="ECO:0000259" key="4">
    <source>
        <dbReference type="Pfam" id="PF00144"/>
    </source>
</evidence>
<dbReference type="OrthoDB" id="428260at2759"/>
<dbReference type="Pfam" id="PF00144">
    <property type="entry name" value="Beta-lactamase"/>
    <property type="match status" value="1"/>
</dbReference>
<sequence length="405" mass="45643">MASFDEIVNSLRHPQGDDQHPLPRVTLGAMNKDGSFHYAKAFGEESNDNMETDAVHLIASCTKLVTTVAVMQCVEKGQLDLDANIAKILPEWENPQILTGFDENSEPIFRPSTKPITLRLDILTGSSFIRHLLTHSSGMTYVGMEPLLTRYAELPTVQPRNPHSVKEKFYQVLVFEPGSRWIYSPGVDWAGLMVERITSIRLGDYMKRHIFDVVSVKDATFHLETREDMRARLANQWERVGGSLRIPKTPLWPAQINEDLGGGGLYATVNELLKIYQGIMNEKLLRQETIKTMFQPHLENTTGLDNQDDYSTSHRYSIFNAVPPDVPVSFGLGGLINLAAIPSRRGAHSLTWSGMPNCYWWVDMEKGVAGVYLSQMVPSGDQQAIKLLTEFEKFVYKSLENLNDQ</sequence>
<dbReference type="Gene3D" id="3.40.710.10">
    <property type="entry name" value="DD-peptidase/beta-lactamase superfamily"/>
    <property type="match status" value="1"/>
</dbReference>
<accession>A0A9P9DR21</accession>
<dbReference type="InterPro" id="IPR001466">
    <property type="entry name" value="Beta-lactam-related"/>
</dbReference>
<dbReference type="InterPro" id="IPR050789">
    <property type="entry name" value="Diverse_Enzym_Activities"/>
</dbReference>
<comment type="caution">
    <text evidence="5">The sequence shown here is derived from an EMBL/GenBank/DDBJ whole genome shotgun (WGS) entry which is preliminary data.</text>
</comment>
<gene>
    <name evidence="5" type="ORF">EDB81DRAFT_812178</name>
</gene>
<evidence type="ECO:0000313" key="6">
    <source>
        <dbReference type="Proteomes" id="UP000738349"/>
    </source>
</evidence>
<reference evidence="5" key="1">
    <citation type="journal article" date="2021" name="Nat. Commun.">
        <title>Genetic determinants of endophytism in the Arabidopsis root mycobiome.</title>
        <authorList>
            <person name="Mesny F."/>
            <person name="Miyauchi S."/>
            <person name="Thiergart T."/>
            <person name="Pickel B."/>
            <person name="Atanasova L."/>
            <person name="Karlsson M."/>
            <person name="Huettel B."/>
            <person name="Barry K.W."/>
            <person name="Haridas S."/>
            <person name="Chen C."/>
            <person name="Bauer D."/>
            <person name="Andreopoulos W."/>
            <person name="Pangilinan J."/>
            <person name="LaButti K."/>
            <person name="Riley R."/>
            <person name="Lipzen A."/>
            <person name="Clum A."/>
            <person name="Drula E."/>
            <person name="Henrissat B."/>
            <person name="Kohler A."/>
            <person name="Grigoriev I.V."/>
            <person name="Martin F.M."/>
            <person name="Hacquard S."/>
        </authorList>
    </citation>
    <scope>NUCLEOTIDE SEQUENCE</scope>
    <source>
        <strain evidence="5">MPI-CAGE-AT-0147</strain>
    </source>
</reference>
<organism evidence="5 6">
    <name type="scientific">Dactylonectria macrodidyma</name>
    <dbReference type="NCBI Taxonomy" id="307937"/>
    <lineage>
        <taxon>Eukaryota</taxon>
        <taxon>Fungi</taxon>
        <taxon>Dikarya</taxon>
        <taxon>Ascomycota</taxon>
        <taxon>Pezizomycotina</taxon>
        <taxon>Sordariomycetes</taxon>
        <taxon>Hypocreomycetidae</taxon>
        <taxon>Hypocreales</taxon>
        <taxon>Nectriaceae</taxon>
        <taxon>Dactylonectria</taxon>
    </lineage>
</organism>